<reference evidence="1 2" key="1">
    <citation type="submission" date="2019-10" db="EMBL/GenBank/DDBJ databases">
        <title>Taxonomy of Antarctic Massilia spp.: description of Massilia rubra sp. nov., Massilia aquatica sp. nov., Massilia mucilaginosa sp. nov., Massilia frigida sp. nov. isolated from streams, lakes and regoliths.</title>
        <authorList>
            <person name="Holochova P."/>
            <person name="Sedlacek I."/>
            <person name="Kralova S."/>
            <person name="Maslanova I."/>
            <person name="Busse H.-J."/>
            <person name="Stankova E."/>
            <person name="Vrbovska V."/>
            <person name="Kovarovic V."/>
            <person name="Bartak M."/>
            <person name="Svec P."/>
            <person name="Pantucek R."/>
        </authorList>
    </citation>
    <scope>NUCLEOTIDE SEQUENCE [LARGE SCALE GENOMIC DNA]</scope>
    <source>
        <strain evidence="1 2">CCM 8733</strain>
    </source>
</reference>
<accession>A0ABX0NUE7</accession>
<gene>
    <name evidence="1" type="ORF">F2P45_16260</name>
</gene>
<sequence>MERYSWDRAQVGCMLCALRPGRRPKGDYQKSAWCEVDGGGMFACDVYHLPFDEVRGERNPNGLSIYLKFSLDEYGEPMLVLVSCHL</sequence>
<dbReference type="RefSeq" id="WP_166877086.1">
    <property type="nucleotide sequence ID" value="NZ_WHJH01000018.1"/>
</dbReference>
<dbReference type="Proteomes" id="UP000609726">
    <property type="component" value="Unassembled WGS sequence"/>
</dbReference>
<dbReference type="EMBL" id="WHJH01000018">
    <property type="protein sequence ID" value="NHZ90558.1"/>
    <property type="molecule type" value="Genomic_DNA"/>
</dbReference>
<proteinExistence type="predicted"/>
<protein>
    <submittedName>
        <fullName evidence="1">Uncharacterized protein</fullName>
    </submittedName>
</protein>
<evidence type="ECO:0000313" key="2">
    <source>
        <dbReference type="Proteomes" id="UP000609726"/>
    </source>
</evidence>
<keyword evidence="2" id="KW-1185">Reference proteome</keyword>
<organism evidence="1 2">
    <name type="scientific">Massilia mucilaginosa</name>
    <dbReference type="NCBI Taxonomy" id="2609282"/>
    <lineage>
        <taxon>Bacteria</taxon>
        <taxon>Pseudomonadati</taxon>
        <taxon>Pseudomonadota</taxon>
        <taxon>Betaproteobacteria</taxon>
        <taxon>Burkholderiales</taxon>
        <taxon>Oxalobacteraceae</taxon>
        <taxon>Telluria group</taxon>
        <taxon>Massilia</taxon>
    </lineage>
</organism>
<evidence type="ECO:0000313" key="1">
    <source>
        <dbReference type="EMBL" id="NHZ90558.1"/>
    </source>
</evidence>
<name>A0ABX0NUE7_9BURK</name>
<comment type="caution">
    <text evidence="1">The sequence shown here is derived from an EMBL/GenBank/DDBJ whole genome shotgun (WGS) entry which is preliminary data.</text>
</comment>